<sequence length="140" mass="16133">MFFGENVDIHHIFPRRWCEERGIKPEIYDSIINKTPLSYRTNRLIGGEAPSRYLERLERGNSDAPPISRENLDTFLRSHLIEPELLRADRFEAFMADRQAKLLAMIEGATGQRVHRGEERDEGVEADEETVEAEFTMAAA</sequence>
<evidence type="ECO:0000313" key="2">
    <source>
        <dbReference type="EMBL" id="MBB5753361.1"/>
    </source>
</evidence>
<organism evidence="2 3">
    <name type="scientific">Prosthecomicrobium pneumaticum</name>
    <dbReference type="NCBI Taxonomy" id="81895"/>
    <lineage>
        <taxon>Bacteria</taxon>
        <taxon>Pseudomonadati</taxon>
        <taxon>Pseudomonadota</taxon>
        <taxon>Alphaproteobacteria</taxon>
        <taxon>Hyphomicrobiales</taxon>
        <taxon>Kaistiaceae</taxon>
        <taxon>Prosthecomicrobium</taxon>
    </lineage>
</organism>
<comment type="caution">
    <text evidence="2">The sequence shown here is derived from an EMBL/GenBank/DDBJ whole genome shotgun (WGS) entry which is preliminary data.</text>
</comment>
<evidence type="ECO:0000313" key="3">
    <source>
        <dbReference type="Proteomes" id="UP000523821"/>
    </source>
</evidence>
<gene>
    <name evidence="2" type="ORF">GGQ63_002427</name>
</gene>
<dbReference type="AlphaFoldDB" id="A0A7W9FMI6"/>
<name>A0A7W9FMI6_9HYPH</name>
<accession>A0A7W9FMI6</accession>
<dbReference type="PANTHER" id="PTHR37292:SF2">
    <property type="entry name" value="DUF262 DOMAIN-CONTAINING PROTEIN"/>
    <property type="match status" value="1"/>
</dbReference>
<dbReference type="RefSeq" id="WP_183856091.1">
    <property type="nucleotide sequence ID" value="NZ_JACHOO010000004.1"/>
</dbReference>
<reference evidence="2 3" key="1">
    <citation type="submission" date="2020-08" db="EMBL/GenBank/DDBJ databases">
        <title>Genomic Encyclopedia of Type Strains, Phase IV (KMG-IV): sequencing the most valuable type-strain genomes for metagenomic binning, comparative biology and taxonomic classification.</title>
        <authorList>
            <person name="Goeker M."/>
        </authorList>
    </citation>
    <scope>NUCLEOTIDE SEQUENCE [LARGE SCALE GENOMIC DNA]</scope>
    <source>
        <strain evidence="2 3">DSM 16268</strain>
    </source>
</reference>
<proteinExistence type="predicted"/>
<keyword evidence="3" id="KW-1185">Reference proteome</keyword>
<evidence type="ECO:0000256" key="1">
    <source>
        <dbReference type="SAM" id="MobiDB-lite"/>
    </source>
</evidence>
<dbReference type="Proteomes" id="UP000523821">
    <property type="component" value="Unassembled WGS sequence"/>
</dbReference>
<protein>
    <submittedName>
        <fullName evidence="2">Uncharacterized protein</fullName>
    </submittedName>
</protein>
<feature type="compositionally biased region" description="Acidic residues" evidence="1">
    <location>
        <begin position="120"/>
        <end position="132"/>
    </location>
</feature>
<dbReference type="EMBL" id="JACHOO010000004">
    <property type="protein sequence ID" value="MBB5753361.1"/>
    <property type="molecule type" value="Genomic_DNA"/>
</dbReference>
<dbReference type="PANTHER" id="PTHR37292">
    <property type="entry name" value="VNG6097C"/>
    <property type="match status" value="1"/>
</dbReference>
<feature type="region of interest" description="Disordered" evidence="1">
    <location>
        <begin position="114"/>
        <end position="140"/>
    </location>
</feature>